<comment type="caution">
    <text evidence="16">The sequence shown here is derived from an EMBL/GenBank/DDBJ whole genome shotgun (WGS) entry which is preliminary data.</text>
</comment>
<comment type="miscellaneous">
    <text evidence="14">Despite having conserved helicase domains, this subunit does not have helicase activity.</text>
</comment>
<keyword evidence="1 14" id="KW-0004">4Fe-4S</keyword>
<dbReference type="EMBL" id="MDKC01000005">
    <property type="protein sequence ID" value="ODG92752.1"/>
    <property type="molecule type" value="Genomic_DNA"/>
</dbReference>
<keyword evidence="11 14" id="KW-0411">Iron-sulfur</keyword>
<name>A0ABX2ZTM0_9BACI</name>
<dbReference type="InterPro" id="IPR027417">
    <property type="entry name" value="P-loop_NTPase"/>
</dbReference>
<evidence type="ECO:0000256" key="3">
    <source>
        <dbReference type="ARBA" id="ARBA00022723"/>
    </source>
</evidence>
<dbReference type="PROSITE" id="PS51217">
    <property type="entry name" value="UVRD_HELICASE_CTER"/>
    <property type="match status" value="1"/>
</dbReference>
<keyword evidence="5 14" id="KW-0227">DNA damage</keyword>
<protein>
    <recommendedName>
        <fullName evidence="14">ATP-dependent helicase/deoxyribonuclease subunit B</fullName>
        <ecNumber evidence="14">3.1.-.-</ecNumber>
    </recommendedName>
    <alternativeName>
        <fullName evidence="14">ATP-dependent helicase/nuclease subunit AddB</fullName>
    </alternativeName>
</protein>
<dbReference type="Gene3D" id="3.40.50.300">
    <property type="entry name" value="P-loop containing nucleotide triphosphate hydrolases"/>
    <property type="match status" value="4"/>
</dbReference>
<evidence type="ECO:0000256" key="5">
    <source>
        <dbReference type="ARBA" id="ARBA00022763"/>
    </source>
</evidence>
<dbReference type="HAMAP" id="MF_01452">
    <property type="entry name" value="AddB_type1"/>
    <property type="match status" value="1"/>
</dbReference>
<evidence type="ECO:0000259" key="15">
    <source>
        <dbReference type="PROSITE" id="PS51217"/>
    </source>
</evidence>
<keyword evidence="7 14" id="KW-0347">Helicase</keyword>
<evidence type="ECO:0000313" key="16">
    <source>
        <dbReference type="EMBL" id="ODG92752.1"/>
    </source>
</evidence>
<keyword evidence="3 14" id="KW-0479">Metal-binding</keyword>
<comment type="cofactor">
    <cofactor evidence="14">
        <name>[4Fe-4S] cluster</name>
        <dbReference type="ChEBI" id="CHEBI:49883"/>
    </cofactor>
    <text evidence="14">Binds 1 [4Fe-4S] cluster.</text>
</comment>
<dbReference type="InterPro" id="IPR014017">
    <property type="entry name" value="DNA_helicase_UvrD-like_C"/>
</dbReference>
<evidence type="ECO:0000256" key="9">
    <source>
        <dbReference type="ARBA" id="ARBA00022840"/>
    </source>
</evidence>
<evidence type="ECO:0000256" key="1">
    <source>
        <dbReference type="ARBA" id="ARBA00022485"/>
    </source>
</evidence>
<dbReference type="Proteomes" id="UP000094580">
    <property type="component" value="Unassembled WGS sequence"/>
</dbReference>
<keyword evidence="9 14" id="KW-0067">ATP-binding</keyword>
<dbReference type="InterPro" id="IPR011604">
    <property type="entry name" value="PDDEXK-like_dom_sf"/>
</dbReference>
<dbReference type="Pfam" id="PF12705">
    <property type="entry name" value="PDDEXK_1"/>
    <property type="match status" value="1"/>
</dbReference>
<evidence type="ECO:0000256" key="4">
    <source>
        <dbReference type="ARBA" id="ARBA00022741"/>
    </source>
</evidence>
<comment type="similarity">
    <text evidence="14">Belongs to the helicase family. AddB/RexB type 1 subfamily.</text>
</comment>
<keyword evidence="12 14" id="KW-0238">DNA-binding</keyword>
<feature type="binding site" evidence="14">
    <location>
        <position position="1125"/>
    </location>
    <ligand>
        <name>[4Fe-4S] cluster</name>
        <dbReference type="ChEBI" id="CHEBI:49883"/>
    </ligand>
</feature>
<keyword evidence="8 14" id="KW-0269">Exonuclease</keyword>
<evidence type="ECO:0000256" key="12">
    <source>
        <dbReference type="ARBA" id="ARBA00023125"/>
    </source>
</evidence>
<dbReference type="RefSeq" id="WP_069032952.1">
    <property type="nucleotide sequence ID" value="NZ_MDKC01000005.1"/>
</dbReference>
<sequence length="1168" mass="135296">MSFQFILGRAGSGKTHHILNEITDRLKNETKNIIFIVPDQMTFQMEYELVKRQEKKAIINSQVFSFTRLAWKVLQETGGISRIHIGEIGISMILRKIIEEKKEELKVFHHVADRQGFYKELTGLIAEFKGFQVSSDELSSVILQMEQDSSKDHIFIQQKINDIQIVFDAFNTYMKDKYLDSEDYLNLLIQELPKSDYIKDSIIYIDGYYDLAPQERNVVEELMRYCSEVNFSLTIDRPYDDFLPHELNLFYKPALLYQQIKEIALNTKQTIEKPVICHHNFRNQSNDLKYFETNFDSRPVKPSFESDGIKIMSASNRRAEVNGIAKDIINKVRDQGYRYRDIAIFLRNGDSYSHLISTLFHAYQIPIFIEEKRSMLTHPLFTFLQATFDIIQKNWRYESVFNAYKTELVYPFESNRDKNREQLELFENYCIAYGKQGKRWTIEEPWKYRKYRSTEGIDRGITNEELEFEALINSVRDLLVKPILTFQSNLKQAKNAREMCVALFEFVESLDISRKLQRLKDDAENRSNLIESKDHEQVWKGFIQLLDECVELIGEEKLSRKTFFEILQTGFQSLEFANVPASLDQVNIADFDHSRLQNVKCAYIIGVNEGVIPRKASEDGLLGDTAREFLQSFGVEVAPTSKHQLFVENFNIYTGINRASHELIISYPLTSDDGKSLAPSSLIQRIKSIFPNIHQRFESGDLTFSSVEEQLTSITNYGTALTNLVSQLQVWSTRETETNMDLWWTLYNVLRENSDSKDKLYKVISSVMYNNVAKDLGEDLSTELYGEELSGSVSRIELFHQCAYAHFARYGLKLQEREIYKFESFDMGQLFHSALTIIGENLLQTGKSWSSLTNSECDELAAKVVDEISPKFQREILLSTNRYMFLKKKMKDVIAKVSSILSQQEHAGKFVPIALEVPFGMGKQLNSYELPIDGKRRMVLNGRIDRIDKATSEKGDYLRILDYKSTKKELKLSDVYYGLALQLLTYLDIAVANSTTLLGKHADPAGILYFHVQNPIVKVKNNIEFDEIQDEIFKKFKMNGLLLEDRESNTLMDEALIQDGSTSKIVPIRLKKTGEYMAKYSKTVKPEQYPMMTNYIKQKFTEAGQKIYNGFVEANPYQQKDKIPCTYCSYQSVCQFDANVKGNEYRVLPPLEDSEALQKMIEVVNKDE</sequence>
<dbReference type="Gene3D" id="6.10.140.1030">
    <property type="match status" value="1"/>
</dbReference>
<feature type="binding site" evidence="14">
    <location>
        <position position="802"/>
    </location>
    <ligand>
        <name>[4Fe-4S] cluster</name>
        <dbReference type="ChEBI" id="CHEBI:49883"/>
    </ligand>
</feature>
<dbReference type="InterPro" id="IPR049035">
    <property type="entry name" value="ADDB_N"/>
</dbReference>
<evidence type="ECO:0000256" key="6">
    <source>
        <dbReference type="ARBA" id="ARBA00022801"/>
    </source>
</evidence>
<keyword evidence="2 14" id="KW-0540">Nuclease</keyword>
<keyword evidence="4 14" id="KW-0547">Nucleotide-binding</keyword>
<dbReference type="PANTHER" id="PTHR30591">
    <property type="entry name" value="RECBCD ENZYME SUBUNIT RECC"/>
    <property type="match status" value="1"/>
</dbReference>
<evidence type="ECO:0000256" key="10">
    <source>
        <dbReference type="ARBA" id="ARBA00023004"/>
    </source>
</evidence>
<evidence type="ECO:0000256" key="13">
    <source>
        <dbReference type="ARBA" id="ARBA00023204"/>
    </source>
</evidence>
<dbReference type="NCBIfam" id="TIGR02773">
    <property type="entry name" value="addB_Gpos"/>
    <property type="match status" value="1"/>
</dbReference>
<dbReference type="Pfam" id="PF21445">
    <property type="entry name" value="ADDB_N"/>
    <property type="match status" value="1"/>
</dbReference>
<evidence type="ECO:0000256" key="7">
    <source>
        <dbReference type="ARBA" id="ARBA00022806"/>
    </source>
</evidence>
<organism evidence="16 17">
    <name type="scientific">Gottfriedia luciferensis</name>
    <dbReference type="NCBI Taxonomy" id="178774"/>
    <lineage>
        <taxon>Bacteria</taxon>
        <taxon>Bacillati</taxon>
        <taxon>Bacillota</taxon>
        <taxon>Bacilli</taxon>
        <taxon>Bacillales</taxon>
        <taxon>Bacillaceae</taxon>
        <taxon>Gottfriedia</taxon>
    </lineage>
</organism>
<feature type="binding site" evidence="14">
    <location>
        <position position="1134"/>
    </location>
    <ligand>
        <name>[4Fe-4S] cluster</name>
        <dbReference type="ChEBI" id="CHEBI:49883"/>
    </ligand>
</feature>
<gene>
    <name evidence="14" type="primary">addB</name>
    <name evidence="16" type="ORF">BED47_17680</name>
</gene>
<dbReference type="InterPro" id="IPR038726">
    <property type="entry name" value="PDDEXK_AddAB-type"/>
</dbReference>
<keyword evidence="13 14" id="KW-0234">DNA repair</keyword>
<keyword evidence="17" id="KW-1185">Reference proteome</keyword>
<feature type="binding site" evidence="14">
    <location>
        <position position="1128"/>
    </location>
    <ligand>
        <name>[4Fe-4S] cluster</name>
        <dbReference type="ChEBI" id="CHEBI:49883"/>
    </ligand>
</feature>
<proteinExistence type="inferred from homology"/>
<dbReference type="PANTHER" id="PTHR30591:SF1">
    <property type="entry name" value="RECBCD ENZYME SUBUNIT RECC"/>
    <property type="match status" value="1"/>
</dbReference>
<dbReference type="Gene3D" id="3.90.320.10">
    <property type="match status" value="1"/>
</dbReference>
<reference evidence="16 17" key="1">
    <citation type="submission" date="2016-07" db="EMBL/GenBank/DDBJ databases">
        <authorList>
            <person name="Townsley L."/>
            <person name="Shank E.A."/>
        </authorList>
    </citation>
    <scope>NUCLEOTIDE SEQUENCE [LARGE SCALE GENOMIC DNA]</scope>
    <source>
        <strain evidence="16 17">CH01</strain>
    </source>
</reference>
<keyword evidence="6 14" id="KW-0378">Hydrolase</keyword>
<evidence type="ECO:0000256" key="11">
    <source>
        <dbReference type="ARBA" id="ARBA00023014"/>
    </source>
</evidence>
<comment type="cofactor">
    <cofactor evidence="14">
        <name>Mg(2+)</name>
        <dbReference type="ChEBI" id="CHEBI:18420"/>
    </cofactor>
</comment>
<accession>A0ABX2ZTM0</accession>
<feature type="domain" description="UvrD-like helicase C-terminal" evidence="15">
    <location>
        <begin position="278"/>
        <end position="584"/>
    </location>
</feature>
<keyword evidence="10 14" id="KW-0408">Iron</keyword>
<comment type="function">
    <text evidence="14">The heterodimer acts as both an ATP-dependent DNA helicase and an ATP-dependent, dual-direction single-stranded exonuclease. Recognizes the chi site generating a DNA molecule suitable for the initiation of homologous recombination. The AddB subunit has 5' -&gt; 3' nuclease activity but not helicase activity.</text>
</comment>
<dbReference type="EC" id="3.1.-.-" evidence="14"/>
<evidence type="ECO:0000313" key="17">
    <source>
        <dbReference type="Proteomes" id="UP000094580"/>
    </source>
</evidence>
<dbReference type="InterPro" id="IPR014140">
    <property type="entry name" value="DNA_helicase_suAddB"/>
</dbReference>
<evidence type="ECO:0000256" key="14">
    <source>
        <dbReference type="HAMAP-Rule" id="MF_01452"/>
    </source>
</evidence>
<evidence type="ECO:0000256" key="8">
    <source>
        <dbReference type="ARBA" id="ARBA00022839"/>
    </source>
</evidence>
<evidence type="ECO:0000256" key="2">
    <source>
        <dbReference type="ARBA" id="ARBA00022722"/>
    </source>
</evidence>
<dbReference type="SUPFAM" id="SSF52540">
    <property type="entry name" value="P-loop containing nucleoside triphosphate hydrolases"/>
    <property type="match status" value="1"/>
</dbReference>
<dbReference type="GO" id="GO:0004386">
    <property type="term" value="F:helicase activity"/>
    <property type="evidence" value="ECO:0007669"/>
    <property type="project" value="UniProtKB-KW"/>
</dbReference>
<comment type="subunit">
    <text evidence="14">Heterodimer of AddA and AddB.</text>
</comment>